<dbReference type="EMBL" id="CAXAMN010021496">
    <property type="protein sequence ID" value="CAK9060246.1"/>
    <property type="molecule type" value="Genomic_DNA"/>
</dbReference>
<evidence type="ECO:0000256" key="2">
    <source>
        <dbReference type="SAM" id="MobiDB-lite"/>
    </source>
</evidence>
<comment type="caution">
    <text evidence="4">The sequence shown here is derived from an EMBL/GenBank/DDBJ whole genome shotgun (WGS) entry which is preliminary data.</text>
</comment>
<reference evidence="4 5" key="1">
    <citation type="submission" date="2024-02" db="EMBL/GenBank/DDBJ databases">
        <authorList>
            <person name="Chen Y."/>
            <person name="Shah S."/>
            <person name="Dougan E. K."/>
            <person name="Thang M."/>
            <person name="Chan C."/>
        </authorList>
    </citation>
    <scope>NUCLEOTIDE SEQUENCE [LARGE SCALE GENOMIC DNA]</scope>
</reference>
<dbReference type="PROSITE" id="PS50089">
    <property type="entry name" value="ZF_RING_2"/>
    <property type="match status" value="1"/>
</dbReference>
<dbReference type="InterPro" id="IPR013083">
    <property type="entry name" value="Znf_RING/FYVE/PHD"/>
</dbReference>
<dbReference type="Proteomes" id="UP001642484">
    <property type="component" value="Unassembled WGS sequence"/>
</dbReference>
<dbReference type="Gene3D" id="3.30.40.10">
    <property type="entry name" value="Zinc/RING finger domain, C3HC4 (zinc finger)"/>
    <property type="match status" value="1"/>
</dbReference>
<evidence type="ECO:0000256" key="1">
    <source>
        <dbReference type="PROSITE-ProRule" id="PRU00175"/>
    </source>
</evidence>
<dbReference type="SMART" id="SM00184">
    <property type="entry name" value="RING"/>
    <property type="match status" value="1"/>
</dbReference>
<accession>A0ABP0N9J1</accession>
<dbReference type="Pfam" id="PF13920">
    <property type="entry name" value="zf-C3HC4_3"/>
    <property type="match status" value="1"/>
</dbReference>
<dbReference type="PANTHER" id="PTHR22996:SF0">
    <property type="entry name" value="RE60872P-RELATED"/>
    <property type="match status" value="1"/>
</dbReference>
<gene>
    <name evidence="4" type="ORF">CCMP2556_LOCUS29632</name>
</gene>
<feature type="region of interest" description="Disordered" evidence="2">
    <location>
        <begin position="1"/>
        <end position="47"/>
    </location>
</feature>
<dbReference type="PANTHER" id="PTHR22996">
    <property type="entry name" value="MAHOGUNIN"/>
    <property type="match status" value="1"/>
</dbReference>
<protein>
    <recommendedName>
        <fullName evidence="3">RING-type domain-containing protein</fullName>
    </recommendedName>
</protein>
<feature type="compositionally biased region" description="Pro residues" evidence="2">
    <location>
        <begin position="11"/>
        <end position="24"/>
    </location>
</feature>
<keyword evidence="1" id="KW-0479">Metal-binding</keyword>
<evidence type="ECO:0000313" key="4">
    <source>
        <dbReference type="EMBL" id="CAK9060246.1"/>
    </source>
</evidence>
<proteinExistence type="predicted"/>
<organism evidence="4 5">
    <name type="scientific">Durusdinium trenchii</name>
    <dbReference type="NCBI Taxonomy" id="1381693"/>
    <lineage>
        <taxon>Eukaryota</taxon>
        <taxon>Sar</taxon>
        <taxon>Alveolata</taxon>
        <taxon>Dinophyceae</taxon>
        <taxon>Suessiales</taxon>
        <taxon>Symbiodiniaceae</taxon>
        <taxon>Durusdinium</taxon>
    </lineage>
</organism>
<sequence>MGCASSAALPREPPQVAPPSPPYIPTDQNPQSAQSAGPQPSAREGGALKTAPLVRSLVSLRRDTCSVVQEDSGQWFLKFEFGSLATGTATASFLATVEEAEHPASLPTPSASSTASLRFAAERRQSGRLFLSADLPESLRSFDTQGGHHVVLDLQADSEDPSAVTRQRSFLRLSPEGGEVHVEKQLVQCGNIIRPLDALYGTLPNPRSSKAAEKADEGGDCVICLSNPREVAILHCRHVCLCTSCAKVTSSTWSFQCPVCRGRVAAMVGLRDDSIQPQPPHAL</sequence>
<feature type="domain" description="RING-type" evidence="3">
    <location>
        <begin position="221"/>
        <end position="261"/>
    </location>
</feature>
<dbReference type="InterPro" id="IPR045194">
    <property type="entry name" value="MGRN1/RNF157-like"/>
</dbReference>
<evidence type="ECO:0000259" key="3">
    <source>
        <dbReference type="PROSITE" id="PS50089"/>
    </source>
</evidence>
<evidence type="ECO:0000313" key="5">
    <source>
        <dbReference type="Proteomes" id="UP001642484"/>
    </source>
</evidence>
<keyword evidence="1" id="KW-0863">Zinc-finger</keyword>
<dbReference type="InterPro" id="IPR001841">
    <property type="entry name" value="Znf_RING"/>
</dbReference>
<keyword evidence="1" id="KW-0862">Zinc</keyword>
<feature type="compositionally biased region" description="Polar residues" evidence="2">
    <location>
        <begin position="26"/>
        <end position="38"/>
    </location>
</feature>
<name>A0ABP0N9J1_9DINO</name>
<dbReference type="SUPFAM" id="SSF57850">
    <property type="entry name" value="RING/U-box"/>
    <property type="match status" value="1"/>
</dbReference>
<keyword evidence="5" id="KW-1185">Reference proteome</keyword>